<dbReference type="PANTHER" id="PTHR11851">
    <property type="entry name" value="METALLOPROTEASE"/>
    <property type="match status" value="1"/>
</dbReference>
<dbReference type="PROSITE" id="PS00143">
    <property type="entry name" value="INSULINASE"/>
    <property type="match status" value="1"/>
</dbReference>
<name>A0ABW8TQZ9_9CLOT</name>
<dbReference type="InterPro" id="IPR001431">
    <property type="entry name" value="Pept_M16_Zn_BS"/>
</dbReference>
<dbReference type="InterPro" id="IPR011249">
    <property type="entry name" value="Metalloenz_LuxS/M16"/>
</dbReference>
<sequence>MNKNIFDAKIHILENGLHLISIKKDSKLSSIHIGIKVGSINEQTDNRGISHFIEHMLFKGTKNYNNEELNDFLEQRGGEYNAYTDYSCTVFSITALAEELEPSISILADMIQNSIFPEKEIERERGVILAEIRTSKDDIEDYSFKRANEVAFTKSSLRFDTLGEEKTVKRFKKEQIVDYYNKYYSPNNAFITIVSPYDHKEINNLIKNYFFSWKKRELKEDSVSIENNIEKKVVSLKKDIEQSTIVYVFTFHGLSKQEELALKILNHKFGESANSILFRELREEKGLAYDVYSQMDITNNVKTLYIYTAVSEDKIDEAINSIDASIERIKTGEANFNENTVMLMKKVLKTAVAATMEDCTDLGNYVLHQSMDNESIYEFLEDMENLEQIKSTDLYKVANKVFNSPTIHILKSEI</sequence>
<dbReference type="InterPro" id="IPR007863">
    <property type="entry name" value="Peptidase_M16_C"/>
</dbReference>
<gene>
    <name evidence="5" type="ORF">ACJDUH_06340</name>
</gene>
<feature type="domain" description="Peptidase M16 N-terminal" evidence="3">
    <location>
        <begin position="23"/>
        <end position="158"/>
    </location>
</feature>
<comment type="similarity">
    <text evidence="1 2">Belongs to the peptidase M16 family.</text>
</comment>
<dbReference type="Pfam" id="PF05193">
    <property type="entry name" value="Peptidase_M16_C"/>
    <property type="match status" value="1"/>
</dbReference>
<organism evidence="5 6">
    <name type="scientific">Candidatus Clostridium radicumherbarum</name>
    <dbReference type="NCBI Taxonomy" id="3381662"/>
    <lineage>
        <taxon>Bacteria</taxon>
        <taxon>Bacillati</taxon>
        <taxon>Bacillota</taxon>
        <taxon>Clostridia</taxon>
        <taxon>Eubacteriales</taxon>
        <taxon>Clostridiaceae</taxon>
        <taxon>Clostridium</taxon>
    </lineage>
</organism>
<dbReference type="RefSeq" id="WP_406764312.1">
    <property type="nucleotide sequence ID" value="NZ_JBJHZY010000001.1"/>
</dbReference>
<evidence type="ECO:0000259" key="4">
    <source>
        <dbReference type="Pfam" id="PF05193"/>
    </source>
</evidence>
<dbReference type="EMBL" id="JBJHZY010000001">
    <property type="protein sequence ID" value="MFL0267718.1"/>
    <property type="molecule type" value="Genomic_DNA"/>
</dbReference>
<accession>A0ABW8TQZ9</accession>
<comment type="caution">
    <text evidence="5">The sequence shown here is derived from an EMBL/GenBank/DDBJ whole genome shotgun (WGS) entry which is preliminary data.</text>
</comment>
<dbReference type="PANTHER" id="PTHR11851:SF49">
    <property type="entry name" value="MITOCHONDRIAL-PROCESSING PEPTIDASE SUBUNIT ALPHA"/>
    <property type="match status" value="1"/>
</dbReference>
<dbReference type="Proteomes" id="UP001623661">
    <property type="component" value="Unassembled WGS sequence"/>
</dbReference>
<dbReference type="Gene3D" id="3.30.830.10">
    <property type="entry name" value="Metalloenzyme, LuxS/M16 peptidase-like"/>
    <property type="match status" value="2"/>
</dbReference>
<feature type="domain" description="Peptidase M16 C-terminal" evidence="4">
    <location>
        <begin position="171"/>
        <end position="332"/>
    </location>
</feature>
<proteinExistence type="inferred from homology"/>
<evidence type="ECO:0000259" key="3">
    <source>
        <dbReference type="Pfam" id="PF00675"/>
    </source>
</evidence>
<keyword evidence="6" id="KW-1185">Reference proteome</keyword>
<evidence type="ECO:0000313" key="5">
    <source>
        <dbReference type="EMBL" id="MFL0267718.1"/>
    </source>
</evidence>
<dbReference type="Pfam" id="PF00675">
    <property type="entry name" value="Peptidase_M16"/>
    <property type="match status" value="1"/>
</dbReference>
<dbReference type="SUPFAM" id="SSF63411">
    <property type="entry name" value="LuxS/MPP-like metallohydrolase"/>
    <property type="match status" value="2"/>
</dbReference>
<evidence type="ECO:0000256" key="2">
    <source>
        <dbReference type="RuleBase" id="RU004447"/>
    </source>
</evidence>
<dbReference type="InterPro" id="IPR011765">
    <property type="entry name" value="Pept_M16_N"/>
</dbReference>
<protein>
    <submittedName>
        <fullName evidence="5">M16 family metallopeptidase</fullName>
    </submittedName>
</protein>
<dbReference type="InterPro" id="IPR050361">
    <property type="entry name" value="MPP/UQCRC_Complex"/>
</dbReference>
<reference evidence="5 6" key="1">
    <citation type="submission" date="2024-11" db="EMBL/GenBank/DDBJ databases">
        <authorList>
            <person name="Heng Y.C."/>
            <person name="Lim A.C.H."/>
            <person name="Lee J.K.Y."/>
            <person name="Kittelmann S."/>
        </authorList>
    </citation>
    <scope>NUCLEOTIDE SEQUENCE [LARGE SCALE GENOMIC DNA]</scope>
    <source>
        <strain evidence="5 6">WILCCON 0202</strain>
    </source>
</reference>
<evidence type="ECO:0000313" key="6">
    <source>
        <dbReference type="Proteomes" id="UP001623661"/>
    </source>
</evidence>
<evidence type="ECO:0000256" key="1">
    <source>
        <dbReference type="ARBA" id="ARBA00007261"/>
    </source>
</evidence>